<dbReference type="AlphaFoldDB" id="A0A8J3CP47"/>
<gene>
    <name evidence="1" type="ORF">GCM10009007_21150</name>
</gene>
<comment type="caution">
    <text evidence="1">The sequence shown here is derived from an EMBL/GenBank/DDBJ whole genome shotgun (WGS) entry which is preliminary data.</text>
</comment>
<dbReference type="EMBL" id="BMZG01000035">
    <property type="protein sequence ID" value="GHA80376.1"/>
    <property type="molecule type" value="Genomic_DNA"/>
</dbReference>
<organism evidence="1 2">
    <name type="scientific">Formosimonas limnophila</name>
    <dbReference type="NCBI Taxonomy" id="1384487"/>
    <lineage>
        <taxon>Bacteria</taxon>
        <taxon>Pseudomonadati</taxon>
        <taxon>Pseudomonadota</taxon>
        <taxon>Betaproteobacteria</taxon>
        <taxon>Burkholderiales</taxon>
        <taxon>Burkholderiaceae</taxon>
        <taxon>Formosimonas</taxon>
    </lineage>
</organism>
<reference evidence="1" key="2">
    <citation type="submission" date="2020-09" db="EMBL/GenBank/DDBJ databases">
        <authorList>
            <person name="Sun Q."/>
            <person name="Kim S."/>
        </authorList>
    </citation>
    <scope>NUCLEOTIDE SEQUENCE</scope>
    <source>
        <strain evidence="1">KCTC 32501</strain>
    </source>
</reference>
<reference evidence="1" key="1">
    <citation type="journal article" date="2014" name="Int. J. Syst. Evol. Microbiol.">
        <title>Complete genome sequence of Corynebacterium casei LMG S-19264T (=DSM 44701T), isolated from a smear-ripened cheese.</title>
        <authorList>
            <consortium name="US DOE Joint Genome Institute (JGI-PGF)"/>
            <person name="Walter F."/>
            <person name="Albersmeier A."/>
            <person name="Kalinowski J."/>
            <person name="Ruckert C."/>
        </authorList>
    </citation>
    <scope>NUCLEOTIDE SEQUENCE</scope>
    <source>
        <strain evidence="1">KCTC 32501</strain>
    </source>
</reference>
<dbReference type="Proteomes" id="UP000614287">
    <property type="component" value="Unassembled WGS sequence"/>
</dbReference>
<keyword evidence="2" id="KW-1185">Reference proteome</keyword>
<evidence type="ECO:0000313" key="1">
    <source>
        <dbReference type="EMBL" id="GHA80376.1"/>
    </source>
</evidence>
<accession>A0A8J3CP47</accession>
<protein>
    <submittedName>
        <fullName evidence="1">Uncharacterized protein</fullName>
    </submittedName>
</protein>
<name>A0A8J3CP47_9BURK</name>
<proteinExistence type="predicted"/>
<evidence type="ECO:0000313" key="2">
    <source>
        <dbReference type="Proteomes" id="UP000614287"/>
    </source>
</evidence>
<sequence length="180" mass="20897">MSYSMHILADERLTKDEVFATLKEFGMDVTKFEPNRVNGVFGDFPLDDDYWTTVVYQENEERFKEQESRDSLKFDLNINWLVNSQIWFECRTVGNCSDVLANFFEALAQKTKANLNYSGQREVVYAMKDEHGIRWFEAASPIRSPGLVKINSPSTIAAEEQTTNEKKSWLKRLFSSHDSE</sequence>